<evidence type="ECO:0000256" key="3">
    <source>
        <dbReference type="PIRSR" id="PIRSR001359-3"/>
    </source>
</evidence>
<gene>
    <name evidence="4" type="ORF">IAG03_01745</name>
</gene>
<dbReference type="Pfam" id="PF01116">
    <property type="entry name" value="F_bP_aldolase"/>
    <property type="match status" value="1"/>
</dbReference>
<dbReference type="Gene3D" id="3.20.20.70">
    <property type="entry name" value="Aldolase class I"/>
    <property type="match status" value="1"/>
</dbReference>
<dbReference type="PANTHER" id="PTHR30304">
    <property type="entry name" value="D-TAGATOSE-1,6-BISPHOSPHATE ALDOLASE"/>
    <property type="match status" value="1"/>
</dbReference>
<organism evidence="4 5">
    <name type="scientific">Yeguia hominis</name>
    <dbReference type="NCBI Taxonomy" id="2763662"/>
    <lineage>
        <taxon>Bacteria</taxon>
        <taxon>Bacillati</taxon>
        <taxon>Bacillota</taxon>
        <taxon>Clostridia</taxon>
        <taxon>Eubacteriales</taxon>
        <taxon>Yeguiaceae</taxon>
        <taxon>Yeguia</taxon>
    </lineage>
</organism>
<evidence type="ECO:0000256" key="2">
    <source>
        <dbReference type="PIRSR" id="PIRSR001359-2"/>
    </source>
</evidence>
<accession>A0A926HRF7</accession>
<feature type="binding site" evidence="3">
    <location>
        <position position="177"/>
    </location>
    <ligand>
        <name>Zn(2+)</name>
        <dbReference type="ChEBI" id="CHEBI:29105"/>
        <label>1</label>
        <note>catalytic</note>
    </ligand>
</feature>
<feature type="binding site" evidence="3">
    <location>
        <position position="104"/>
    </location>
    <ligand>
        <name>Zn(2+)</name>
        <dbReference type="ChEBI" id="CHEBI:29105"/>
        <label>2</label>
    </ligand>
</feature>
<protein>
    <submittedName>
        <fullName evidence="4">Class II fructose-bisphosphate aldolase</fullName>
    </submittedName>
</protein>
<comment type="caution">
    <text evidence="4">The sequence shown here is derived from an EMBL/GenBank/DDBJ whole genome shotgun (WGS) entry which is preliminary data.</text>
</comment>
<dbReference type="NCBIfam" id="TIGR00167">
    <property type="entry name" value="cbbA"/>
    <property type="match status" value="1"/>
</dbReference>
<feature type="binding site" evidence="3">
    <location>
        <position position="205"/>
    </location>
    <ligand>
        <name>Zn(2+)</name>
        <dbReference type="ChEBI" id="CHEBI:29105"/>
        <label>1</label>
        <note>catalytic</note>
    </ligand>
</feature>
<proteinExistence type="predicted"/>
<reference evidence="4" key="1">
    <citation type="submission" date="2020-08" db="EMBL/GenBank/DDBJ databases">
        <title>Genome public.</title>
        <authorList>
            <person name="Liu C."/>
            <person name="Sun Q."/>
        </authorList>
    </citation>
    <scope>NUCLEOTIDE SEQUENCE</scope>
    <source>
        <strain evidence="4">NSJ-40</strain>
    </source>
</reference>
<comment type="cofactor">
    <cofactor evidence="3">
        <name>Zn(2+)</name>
        <dbReference type="ChEBI" id="CHEBI:29105"/>
    </cofactor>
    <text evidence="3">Binds 2 Zn(2+) ions per subunit. One is catalytic and the other provides a structural contribution.</text>
</comment>
<dbReference type="CDD" id="cd00947">
    <property type="entry name" value="TBP_aldolase_IIB"/>
    <property type="match status" value="1"/>
</dbReference>
<keyword evidence="3" id="KW-0862">Zinc</keyword>
<dbReference type="RefSeq" id="WP_249317961.1">
    <property type="nucleotide sequence ID" value="NZ_JACRSN010000002.1"/>
</dbReference>
<feature type="binding site" evidence="2">
    <location>
        <begin position="206"/>
        <end position="208"/>
    </location>
    <ligand>
        <name>dihydroxyacetone phosphate</name>
        <dbReference type="ChEBI" id="CHEBI:57642"/>
    </ligand>
</feature>
<feature type="binding site" evidence="3">
    <location>
        <position position="83"/>
    </location>
    <ligand>
        <name>Zn(2+)</name>
        <dbReference type="ChEBI" id="CHEBI:29105"/>
        <label>1</label>
        <note>catalytic</note>
    </ligand>
</feature>
<dbReference type="Proteomes" id="UP000651482">
    <property type="component" value="Unassembled WGS sequence"/>
</dbReference>
<sequence>MLVPMKELLQKAQHAGYAVGAFEFWSYDSALAVIEAAKQYGAPVILQVGHFERDYMNGFGNAFRLASMAAEHTDLPVALHLDHSESYKEIVAALETGFTSVMIDASAMPFEENVALTKKVVETAAPYGASVEAELGRLAGEEGSCKGINAGTDPIQAAEFTQRTGIDALAVSIGTAHGFYTSTPKIDIPLLQKIRAQVSVPLVLHGGSGTPEDKVQAAIRSGIAKVNICTEFIAAFGKTLKQVQEVPGFKYNVFSLFREGMLSGRALALEKIRLFDPDHKLGQKECL</sequence>
<evidence type="ECO:0000256" key="1">
    <source>
        <dbReference type="PIRSR" id="PIRSR001359-1"/>
    </source>
</evidence>
<dbReference type="InterPro" id="IPR050246">
    <property type="entry name" value="Class_II_FBP_aldolase"/>
</dbReference>
<evidence type="ECO:0000313" key="4">
    <source>
        <dbReference type="EMBL" id="MBC8532745.1"/>
    </source>
</evidence>
<feature type="binding site" evidence="2">
    <location>
        <begin position="227"/>
        <end position="230"/>
    </location>
    <ligand>
        <name>dihydroxyacetone phosphate</name>
        <dbReference type="ChEBI" id="CHEBI:57642"/>
    </ligand>
</feature>
<dbReference type="AlphaFoldDB" id="A0A926HRF7"/>
<dbReference type="GO" id="GO:0008270">
    <property type="term" value="F:zinc ion binding"/>
    <property type="evidence" value="ECO:0007669"/>
    <property type="project" value="InterPro"/>
</dbReference>
<keyword evidence="5" id="KW-1185">Reference proteome</keyword>
<dbReference type="PIRSF" id="PIRSF001359">
    <property type="entry name" value="F_bP_aldolase_II"/>
    <property type="match status" value="1"/>
</dbReference>
<feature type="active site" description="Proton donor" evidence="1">
    <location>
        <position position="82"/>
    </location>
</feature>
<evidence type="ECO:0000313" key="5">
    <source>
        <dbReference type="Proteomes" id="UP000651482"/>
    </source>
</evidence>
<dbReference type="PANTHER" id="PTHR30304:SF0">
    <property type="entry name" value="D-TAGATOSE-1,6-BISPHOSPHATE ALDOLASE SUBUNIT GATY-RELATED"/>
    <property type="match status" value="1"/>
</dbReference>
<dbReference type="EMBL" id="JACRSN010000002">
    <property type="protein sequence ID" value="MBC8532745.1"/>
    <property type="molecule type" value="Genomic_DNA"/>
</dbReference>
<dbReference type="SUPFAM" id="SSF51569">
    <property type="entry name" value="Aldolase"/>
    <property type="match status" value="1"/>
</dbReference>
<feature type="binding site" evidence="2">
    <location>
        <position position="178"/>
    </location>
    <ligand>
        <name>dihydroxyacetone phosphate</name>
        <dbReference type="ChEBI" id="CHEBI:57642"/>
    </ligand>
</feature>
<keyword evidence="3" id="KW-0479">Metal-binding</keyword>
<dbReference type="InterPro" id="IPR013785">
    <property type="entry name" value="Aldolase_TIM"/>
</dbReference>
<dbReference type="GO" id="GO:0005975">
    <property type="term" value="P:carbohydrate metabolic process"/>
    <property type="evidence" value="ECO:0007669"/>
    <property type="project" value="InterPro"/>
</dbReference>
<feature type="binding site" evidence="3">
    <location>
        <position position="134"/>
    </location>
    <ligand>
        <name>Zn(2+)</name>
        <dbReference type="ChEBI" id="CHEBI:29105"/>
        <label>2</label>
    </ligand>
</feature>
<name>A0A926HRF7_9FIRM</name>
<dbReference type="InterPro" id="IPR000771">
    <property type="entry name" value="FBA_II"/>
</dbReference>
<dbReference type="GO" id="GO:0016832">
    <property type="term" value="F:aldehyde-lyase activity"/>
    <property type="evidence" value="ECO:0007669"/>
    <property type="project" value="InterPro"/>
</dbReference>